<sequence length="132" mass="14882">MQGRLFVVYVSCACPSFWTVIALGNKQQEGGFWCHHLSTRKPKTKMKQTNQLHCKTENVPPGVVKERKALLWVSTAPNLHLNFGIWRWNSHIRNGFQVRASTSSRGTKQENSLHAIHIGAPMAIATALSYLK</sequence>
<dbReference type="AlphaFoldDB" id="A0A5C3KMD3"/>
<accession>A0A5C3KMD3</accession>
<gene>
    <name evidence="2" type="ORF">FA15DRAFT_696273</name>
</gene>
<evidence type="ECO:0000313" key="3">
    <source>
        <dbReference type="Proteomes" id="UP000307440"/>
    </source>
</evidence>
<protein>
    <submittedName>
        <fullName evidence="2">Uncharacterized protein</fullName>
    </submittedName>
</protein>
<keyword evidence="1" id="KW-0472">Membrane</keyword>
<keyword evidence="3" id="KW-1185">Reference proteome</keyword>
<dbReference type="EMBL" id="ML210264">
    <property type="protein sequence ID" value="TFK21591.1"/>
    <property type="molecule type" value="Genomic_DNA"/>
</dbReference>
<organism evidence="2 3">
    <name type="scientific">Coprinopsis marcescibilis</name>
    <name type="common">Agaric fungus</name>
    <name type="synonym">Psathyrella marcescibilis</name>
    <dbReference type="NCBI Taxonomy" id="230819"/>
    <lineage>
        <taxon>Eukaryota</taxon>
        <taxon>Fungi</taxon>
        <taxon>Dikarya</taxon>
        <taxon>Basidiomycota</taxon>
        <taxon>Agaricomycotina</taxon>
        <taxon>Agaricomycetes</taxon>
        <taxon>Agaricomycetidae</taxon>
        <taxon>Agaricales</taxon>
        <taxon>Agaricineae</taxon>
        <taxon>Psathyrellaceae</taxon>
        <taxon>Coprinopsis</taxon>
    </lineage>
</organism>
<name>A0A5C3KMD3_COPMA</name>
<evidence type="ECO:0000256" key="1">
    <source>
        <dbReference type="SAM" id="Phobius"/>
    </source>
</evidence>
<reference evidence="2 3" key="1">
    <citation type="journal article" date="2019" name="Nat. Ecol. Evol.">
        <title>Megaphylogeny resolves global patterns of mushroom evolution.</title>
        <authorList>
            <person name="Varga T."/>
            <person name="Krizsan K."/>
            <person name="Foldi C."/>
            <person name="Dima B."/>
            <person name="Sanchez-Garcia M."/>
            <person name="Sanchez-Ramirez S."/>
            <person name="Szollosi G.J."/>
            <person name="Szarkandi J.G."/>
            <person name="Papp V."/>
            <person name="Albert L."/>
            <person name="Andreopoulos W."/>
            <person name="Angelini C."/>
            <person name="Antonin V."/>
            <person name="Barry K.W."/>
            <person name="Bougher N.L."/>
            <person name="Buchanan P."/>
            <person name="Buyck B."/>
            <person name="Bense V."/>
            <person name="Catcheside P."/>
            <person name="Chovatia M."/>
            <person name="Cooper J."/>
            <person name="Damon W."/>
            <person name="Desjardin D."/>
            <person name="Finy P."/>
            <person name="Geml J."/>
            <person name="Haridas S."/>
            <person name="Hughes K."/>
            <person name="Justo A."/>
            <person name="Karasinski D."/>
            <person name="Kautmanova I."/>
            <person name="Kiss B."/>
            <person name="Kocsube S."/>
            <person name="Kotiranta H."/>
            <person name="LaButti K.M."/>
            <person name="Lechner B.E."/>
            <person name="Liimatainen K."/>
            <person name="Lipzen A."/>
            <person name="Lukacs Z."/>
            <person name="Mihaltcheva S."/>
            <person name="Morgado L.N."/>
            <person name="Niskanen T."/>
            <person name="Noordeloos M.E."/>
            <person name="Ohm R.A."/>
            <person name="Ortiz-Santana B."/>
            <person name="Ovrebo C."/>
            <person name="Racz N."/>
            <person name="Riley R."/>
            <person name="Savchenko A."/>
            <person name="Shiryaev A."/>
            <person name="Soop K."/>
            <person name="Spirin V."/>
            <person name="Szebenyi C."/>
            <person name="Tomsovsky M."/>
            <person name="Tulloss R.E."/>
            <person name="Uehling J."/>
            <person name="Grigoriev I.V."/>
            <person name="Vagvolgyi C."/>
            <person name="Papp T."/>
            <person name="Martin F.M."/>
            <person name="Miettinen O."/>
            <person name="Hibbett D.S."/>
            <person name="Nagy L.G."/>
        </authorList>
    </citation>
    <scope>NUCLEOTIDE SEQUENCE [LARGE SCALE GENOMIC DNA]</scope>
    <source>
        <strain evidence="2 3">CBS 121175</strain>
    </source>
</reference>
<feature type="transmembrane region" description="Helical" evidence="1">
    <location>
        <begin position="6"/>
        <end position="23"/>
    </location>
</feature>
<evidence type="ECO:0000313" key="2">
    <source>
        <dbReference type="EMBL" id="TFK21591.1"/>
    </source>
</evidence>
<dbReference type="Proteomes" id="UP000307440">
    <property type="component" value="Unassembled WGS sequence"/>
</dbReference>
<keyword evidence="1" id="KW-1133">Transmembrane helix</keyword>
<proteinExistence type="predicted"/>
<keyword evidence="1" id="KW-0812">Transmembrane</keyword>